<dbReference type="EMBL" id="CASHTH010002089">
    <property type="protein sequence ID" value="CAI8024630.1"/>
    <property type="molecule type" value="Genomic_DNA"/>
</dbReference>
<reference evidence="1" key="1">
    <citation type="submission" date="2023-03" db="EMBL/GenBank/DDBJ databases">
        <authorList>
            <person name="Steffen K."/>
            <person name="Cardenas P."/>
        </authorList>
    </citation>
    <scope>NUCLEOTIDE SEQUENCE</scope>
</reference>
<comment type="caution">
    <text evidence="1">The sequence shown here is derived from an EMBL/GenBank/DDBJ whole genome shotgun (WGS) entry which is preliminary data.</text>
</comment>
<sequence>MDVLLDSGDVIVSEWSSPDLVDCLCQALEQATSVSTLDSAGVYIQCLHTMTTHENGISSL</sequence>
<feature type="non-terminal residue" evidence="1">
    <location>
        <position position="1"/>
    </location>
</feature>
<evidence type="ECO:0000313" key="1">
    <source>
        <dbReference type="EMBL" id="CAI8024630.1"/>
    </source>
</evidence>
<dbReference type="AlphaFoldDB" id="A0AA35S6Z8"/>
<keyword evidence="2" id="KW-1185">Reference proteome</keyword>
<evidence type="ECO:0000313" key="2">
    <source>
        <dbReference type="Proteomes" id="UP001174909"/>
    </source>
</evidence>
<gene>
    <name evidence="1" type="ORF">GBAR_LOCUS14303</name>
</gene>
<organism evidence="1 2">
    <name type="scientific">Geodia barretti</name>
    <name type="common">Barrett's horny sponge</name>
    <dbReference type="NCBI Taxonomy" id="519541"/>
    <lineage>
        <taxon>Eukaryota</taxon>
        <taxon>Metazoa</taxon>
        <taxon>Porifera</taxon>
        <taxon>Demospongiae</taxon>
        <taxon>Heteroscleromorpha</taxon>
        <taxon>Tetractinellida</taxon>
        <taxon>Astrophorina</taxon>
        <taxon>Geodiidae</taxon>
        <taxon>Geodia</taxon>
    </lineage>
</organism>
<name>A0AA35S6Z8_GEOBA</name>
<accession>A0AA35S6Z8</accession>
<protein>
    <submittedName>
        <fullName evidence="1">Uncharacterized protein</fullName>
    </submittedName>
</protein>
<dbReference type="Proteomes" id="UP001174909">
    <property type="component" value="Unassembled WGS sequence"/>
</dbReference>
<proteinExistence type="predicted"/>